<reference evidence="1 2" key="1">
    <citation type="journal article" date="2024" name="IMA Fungus">
        <title>Apiospora arundinis, a panoply of carbohydrate-active enzymes and secondary metabolites.</title>
        <authorList>
            <person name="Sorensen T."/>
            <person name="Petersen C."/>
            <person name="Muurmann A.T."/>
            <person name="Christiansen J.V."/>
            <person name="Brundto M.L."/>
            <person name="Overgaard C.K."/>
            <person name="Boysen A.T."/>
            <person name="Wollenberg R.D."/>
            <person name="Larsen T.O."/>
            <person name="Sorensen J.L."/>
            <person name="Nielsen K.L."/>
            <person name="Sondergaard T.E."/>
        </authorList>
    </citation>
    <scope>NUCLEOTIDE SEQUENCE [LARGE SCALE GENOMIC DNA]</scope>
    <source>
        <strain evidence="1 2">AAU 773</strain>
    </source>
</reference>
<sequence length="403" mass="45486">MATSGMTEVITSNFITPVAQNIEKAGQPNEPIMKIPCPICWHRDLDVSTRTLSAIRAEYEIAQTTPDAAASSKEKFYDKYDLERTVILNCGHLVGRECYEIALDQPDFQSRYCSSCRQDNLCTGCPDYVLYDHAFDPVAWPLDPESYNPHRTFMSEVGLTAPERGDNEVRFCHNCAAWHIRRKFAELFLTFPRCYLDGCWPPAPDDQLLPPPPEPTAPHLHQAWRQQWVDEWLRRKMEEISNCVLPPSSDIRDPQVAAAYDAQATMQRTAVRGSLLSEPTLAAVRRLAFRPCRGDGARAPVPLNARQTAVAFALAEQYVQAFYKTGHAKRPVLWFRGDSNFELHPPRYQAVVPGQAEDVNKAIQKLLMYVGVDTLAEVTDGRMNELVSIGVEGVVEYLRLTVE</sequence>
<dbReference type="EMBL" id="JAPCWZ010000006">
    <property type="protein sequence ID" value="KAK8859201.1"/>
    <property type="molecule type" value="Genomic_DNA"/>
</dbReference>
<gene>
    <name evidence="1" type="ORF">PGQ11_009935</name>
</gene>
<protein>
    <recommendedName>
        <fullName evidence="3">RING-type domain-containing protein</fullName>
    </recommendedName>
</protein>
<accession>A0ABR2I8B7</accession>
<comment type="caution">
    <text evidence="1">The sequence shown here is derived from an EMBL/GenBank/DDBJ whole genome shotgun (WGS) entry which is preliminary data.</text>
</comment>
<dbReference type="Proteomes" id="UP001390339">
    <property type="component" value="Unassembled WGS sequence"/>
</dbReference>
<evidence type="ECO:0000313" key="2">
    <source>
        <dbReference type="Proteomes" id="UP001390339"/>
    </source>
</evidence>
<evidence type="ECO:0008006" key="3">
    <source>
        <dbReference type="Google" id="ProtNLM"/>
    </source>
</evidence>
<evidence type="ECO:0000313" key="1">
    <source>
        <dbReference type="EMBL" id="KAK8859201.1"/>
    </source>
</evidence>
<proteinExistence type="predicted"/>
<organism evidence="1 2">
    <name type="scientific">Apiospora arundinis</name>
    <dbReference type="NCBI Taxonomy" id="335852"/>
    <lineage>
        <taxon>Eukaryota</taxon>
        <taxon>Fungi</taxon>
        <taxon>Dikarya</taxon>
        <taxon>Ascomycota</taxon>
        <taxon>Pezizomycotina</taxon>
        <taxon>Sordariomycetes</taxon>
        <taxon>Xylariomycetidae</taxon>
        <taxon>Amphisphaeriales</taxon>
        <taxon>Apiosporaceae</taxon>
        <taxon>Apiospora</taxon>
    </lineage>
</organism>
<name>A0ABR2I8B7_9PEZI</name>
<keyword evidence="2" id="KW-1185">Reference proteome</keyword>